<dbReference type="InterPro" id="IPR044788">
    <property type="entry name" value="X8_dom_prot"/>
</dbReference>
<dbReference type="GO" id="GO:0098552">
    <property type="term" value="C:side of membrane"/>
    <property type="evidence" value="ECO:0007669"/>
    <property type="project" value="UniProtKB-KW"/>
</dbReference>
<reference evidence="12 13" key="1">
    <citation type="journal article" date="2017" name="Plant Biotechnol. J.">
        <title>A comprehensive draft genome sequence for lupin (Lupinus angustifolius), an emerging health food: insights into plant-microbe interactions and legume evolution.</title>
        <authorList>
            <person name="Hane J.K."/>
            <person name="Ming Y."/>
            <person name="Kamphuis L.G."/>
            <person name="Nelson M.N."/>
            <person name="Garg G."/>
            <person name="Atkins C.A."/>
            <person name="Bayer P.E."/>
            <person name="Bravo A."/>
            <person name="Bringans S."/>
            <person name="Cannon S."/>
            <person name="Edwards D."/>
            <person name="Foley R."/>
            <person name="Gao L.L."/>
            <person name="Harrison M.J."/>
            <person name="Huang W."/>
            <person name="Hurgobin B."/>
            <person name="Li S."/>
            <person name="Liu C.W."/>
            <person name="McGrath A."/>
            <person name="Morahan G."/>
            <person name="Murray J."/>
            <person name="Weller J."/>
            <person name="Jian J."/>
            <person name="Singh K.B."/>
        </authorList>
    </citation>
    <scope>NUCLEOTIDE SEQUENCE [LARGE SCALE GENOMIC DNA]</scope>
    <source>
        <strain evidence="13">cv. Tanjil</strain>
        <tissue evidence="12">Whole plant</tissue>
    </source>
</reference>
<keyword evidence="3" id="KW-0336">GPI-anchor</keyword>
<dbReference type="Pfam" id="PF07983">
    <property type="entry name" value="X8"/>
    <property type="match status" value="1"/>
</dbReference>
<dbReference type="Gene3D" id="1.20.58.1040">
    <property type="match status" value="1"/>
</dbReference>
<keyword evidence="13" id="KW-1185">Reference proteome</keyword>
<comment type="subcellular location">
    <subcellularLocation>
        <location evidence="1">Cell membrane</location>
        <topology evidence="1">Lipid-anchor</topology>
        <topology evidence="1">GPI-anchor</topology>
    </subcellularLocation>
</comment>
<dbReference type="Gramene" id="OIW10257">
    <property type="protein sequence ID" value="OIW10257"/>
    <property type="gene ID" value="TanjilG_28008"/>
</dbReference>
<organism evidence="12 13">
    <name type="scientific">Lupinus angustifolius</name>
    <name type="common">Narrow-leaved blue lupine</name>
    <dbReference type="NCBI Taxonomy" id="3871"/>
    <lineage>
        <taxon>Eukaryota</taxon>
        <taxon>Viridiplantae</taxon>
        <taxon>Streptophyta</taxon>
        <taxon>Embryophyta</taxon>
        <taxon>Tracheophyta</taxon>
        <taxon>Spermatophyta</taxon>
        <taxon>Magnoliopsida</taxon>
        <taxon>eudicotyledons</taxon>
        <taxon>Gunneridae</taxon>
        <taxon>Pentapetalae</taxon>
        <taxon>rosids</taxon>
        <taxon>fabids</taxon>
        <taxon>Fabales</taxon>
        <taxon>Fabaceae</taxon>
        <taxon>Papilionoideae</taxon>
        <taxon>50 kb inversion clade</taxon>
        <taxon>genistoids sensu lato</taxon>
        <taxon>core genistoids</taxon>
        <taxon>Genisteae</taxon>
        <taxon>Lupinus</taxon>
    </lineage>
</organism>
<evidence type="ECO:0000256" key="3">
    <source>
        <dbReference type="ARBA" id="ARBA00022622"/>
    </source>
</evidence>
<dbReference type="InterPro" id="IPR012946">
    <property type="entry name" value="X8"/>
</dbReference>
<dbReference type="PANTHER" id="PTHR31044:SF60">
    <property type="entry name" value="PLASMODESMATA CALLOSE-BINDING PROTEIN 4"/>
    <property type="match status" value="1"/>
</dbReference>
<dbReference type="GO" id="GO:0009506">
    <property type="term" value="C:plasmodesma"/>
    <property type="evidence" value="ECO:0007669"/>
    <property type="project" value="UniProtKB-ARBA"/>
</dbReference>
<evidence type="ECO:0000256" key="2">
    <source>
        <dbReference type="ARBA" id="ARBA00022475"/>
    </source>
</evidence>
<name>A0A4P1RGE4_LUPAN</name>
<accession>A0A4P1RGE4</accession>
<evidence type="ECO:0000256" key="4">
    <source>
        <dbReference type="ARBA" id="ARBA00022729"/>
    </source>
</evidence>
<dbReference type="GO" id="GO:0005886">
    <property type="term" value="C:plasma membrane"/>
    <property type="evidence" value="ECO:0007669"/>
    <property type="project" value="UniProtKB-SubCell"/>
</dbReference>
<feature type="chain" id="PRO_5020035976" description="X8 domain-containing protein" evidence="10">
    <location>
        <begin position="21"/>
        <end position="210"/>
    </location>
</feature>
<feature type="domain" description="X8" evidence="11">
    <location>
        <begin position="21"/>
        <end position="107"/>
    </location>
</feature>
<keyword evidence="4 10" id="KW-0732">Signal</keyword>
<dbReference type="Proteomes" id="UP000188354">
    <property type="component" value="Chromosome LG06"/>
</dbReference>
<gene>
    <name evidence="12" type="ORF">TanjilG_28008</name>
</gene>
<dbReference type="EMBL" id="CM007366">
    <property type="protein sequence ID" value="OIW10257.1"/>
    <property type="molecule type" value="Genomic_DNA"/>
</dbReference>
<sequence length="210" mass="22010">MARLIFFVLFMALCIRHSSASYCLCKDGVDSDELQKALDYACGFGADCGPIQPNGPCYEPNTVKDHCDYAVNSYYLNMHSVGGTCDFAGAATSSPTPPTKISTGCVYPSGPGDSGTNPTPPSFETPTTPATPTTPPSFDTPTTPPSTSTRTPGTPPFMQDPPPTGTSGTVPNMFGTAPPKSKNDSSNVKGNNTMLLLLLILAISLRAFRA</sequence>
<feature type="compositionally biased region" description="Pro residues" evidence="9">
    <location>
        <begin position="153"/>
        <end position="164"/>
    </location>
</feature>
<evidence type="ECO:0000259" key="11">
    <source>
        <dbReference type="SMART" id="SM00768"/>
    </source>
</evidence>
<feature type="region of interest" description="Disordered" evidence="9">
    <location>
        <begin position="92"/>
        <end position="187"/>
    </location>
</feature>
<evidence type="ECO:0000256" key="5">
    <source>
        <dbReference type="ARBA" id="ARBA00023136"/>
    </source>
</evidence>
<evidence type="ECO:0000313" key="12">
    <source>
        <dbReference type="EMBL" id="OIW10257.1"/>
    </source>
</evidence>
<evidence type="ECO:0000256" key="6">
    <source>
        <dbReference type="ARBA" id="ARBA00023157"/>
    </source>
</evidence>
<keyword evidence="8" id="KW-0449">Lipoprotein</keyword>
<evidence type="ECO:0000313" key="13">
    <source>
        <dbReference type="Proteomes" id="UP000188354"/>
    </source>
</evidence>
<keyword evidence="2" id="KW-1003">Cell membrane</keyword>
<dbReference type="PANTHER" id="PTHR31044">
    <property type="entry name" value="BETA-1,3 GLUCANASE"/>
    <property type="match status" value="1"/>
</dbReference>
<keyword evidence="6" id="KW-1015">Disulfide bond</keyword>
<keyword evidence="5" id="KW-0472">Membrane</keyword>
<evidence type="ECO:0000256" key="8">
    <source>
        <dbReference type="ARBA" id="ARBA00023288"/>
    </source>
</evidence>
<evidence type="ECO:0000256" key="9">
    <source>
        <dbReference type="SAM" id="MobiDB-lite"/>
    </source>
</evidence>
<dbReference type="SMART" id="SM00768">
    <property type="entry name" value="X8"/>
    <property type="match status" value="1"/>
</dbReference>
<feature type="signal peptide" evidence="10">
    <location>
        <begin position="1"/>
        <end position="20"/>
    </location>
</feature>
<protein>
    <recommendedName>
        <fullName evidence="11">X8 domain-containing protein</fullName>
    </recommendedName>
</protein>
<evidence type="ECO:0000256" key="1">
    <source>
        <dbReference type="ARBA" id="ARBA00004609"/>
    </source>
</evidence>
<dbReference type="FunFam" id="1.20.58.1040:FF:000001">
    <property type="entry name" value="Glucan endo-1,3-beta-glucosidase 4"/>
    <property type="match status" value="1"/>
</dbReference>
<evidence type="ECO:0000256" key="10">
    <source>
        <dbReference type="SAM" id="SignalP"/>
    </source>
</evidence>
<feature type="compositionally biased region" description="Low complexity" evidence="9">
    <location>
        <begin position="124"/>
        <end position="152"/>
    </location>
</feature>
<dbReference type="AlphaFoldDB" id="A0A4P1RGE4"/>
<keyword evidence="7" id="KW-0325">Glycoprotein</keyword>
<evidence type="ECO:0000256" key="7">
    <source>
        <dbReference type="ARBA" id="ARBA00023180"/>
    </source>
</evidence>
<proteinExistence type="predicted"/>